<dbReference type="EMBL" id="BAAAMY010000001">
    <property type="protein sequence ID" value="GAA1907453.1"/>
    <property type="molecule type" value="Genomic_DNA"/>
</dbReference>
<evidence type="ECO:0000256" key="1">
    <source>
        <dbReference type="ARBA" id="ARBA00001953"/>
    </source>
</evidence>
<accession>A0ABP5ABT7</accession>
<dbReference type="SUPFAM" id="SSF51230">
    <property type="entry name" value="Single hybrid motif"/>
    <property type="match status" value="1"/>
</dbReference>
<dbReference type="Pfam" id="PF02786">
    <property type="entry name" value="CPSase_L_D2"/>
    <property type="match status" value="1"/>
</dbReference>
<reference evidence="11" key="1">
    <citation type="journal article" date="2019" name="Int. J. Syst. Evol. Microbiol.">
        <title>The Global Catalogue of Microorganisms (GCM) 10K type strain sequencing project: providing services to taxonomists for standard genome sequencing and annotation.</title>
        <authorList>
            <consortium name="The Broad Institute Genomics Platform"/>
            <consortium name="The Broad Institute Genome Sequencing Center for Infectious Disease"/>
            <person name="Wu L."/>
            <person name="Ma J."/>
        </authorList>
    </citation>
    <scope>NUCLEOTIDE SEQUENCE [LARGE SCALE GENOMIC DNA]</scope>
    <source>
        <strain evidence="11">JCM 14046</strain>
    </source>
</reference>
<dbReference type="SMART" id="SM00878">
    <property type="entry name" value="Biotin_carb_C"/>
    <property type="match status" value="1"/>
</dbReference>
<dbReference type="InterPro" id="IPR005482">
    <property type="entry name" value="Biotin_COase_C"/>
</dbReference>
<dbReference type="RefSeq" id="WP_344003353.1">
    <property type="nucleotide sequence ID" value="NZ_BAAAMY010000001.1"/>
</dbReference>
<evidence type="ECO:0000256" key="5">
    <source>
        <dbReference type="ARBA" id="ARBA00023267"/>
    </source>
</evidence>
<evidence type="ECO:0000256" key="4">
    <source>
        <dbReference type="ARBA" id="ARBA00022840"/>
    </source>
</evidence>
<dbReference type="PROSITE" id="PS50968">
    <property type="entry name" value="BIOTINYL_LIPOYL"/>
    <property type="match status" value="1"/>
</dbReference>
<feature type="domain" description="Lipoyl-binding" evidence="7">
    <location>
        <begin position="575"/>
        <end position="650"/>
    </location>
</feature>
<dbReference type="Pfam" id="PF00364">
    <property type="entry name" value="Biotin_lipoyl"/>
    <property type="match status" value="1"/>
</dbReference>
<proteinExistence type="predicted"/>
<dbReference type="SUPFAM" id="SSF56059">
    <property type="entry name" value="Glutathione synthetase ATP-binding domain-like"/>
    <property type="match status" value="1"/>
</dbReference>
<evidence type="ECO:0000313" key="10">
    <source>
        <dbReference type="EMBL" id="GAA1907453.1"/>
    </source>
</evidence>
<evidence type="ECO:0000256" key="3">
    <source>
        <dbReference type="ARBA" id="ARBA00022741"/>
    </source>
</evidence>
<dbReference type="InterPro" id="IPR011764">
    <property type="entry name" value="Biotin_carboxylation_dom"/>
</dbReference>
<feature type="domain" description="Biotin carboxylation" evidence="9">
    <location>
        <begin position="1"/>
        <end position="433"/>
    </location>
</feature>
<dbReference type="InterPro" id="IPR011761">
    <property type="entry name" value="ATP-grasp"/>
</dbReference>
<evidence type="ECO:0000259" key="9">
    <source>
        <dbReference type="PROSITE" id="PS50979"/>
    </source>
</evidence>
<dbReference type="PROSITE" id="PS50979">
    <property type="entry name" value="BC"/>
    <property type="match status" value="1"/>
</dbReference>
<dbReference type="InterPro" id="IPR000089">
    <property type="entry name" value="Biotin_lipoyl"/>
</dbReference>
<dbReference type="Pfam" id="PF00289">
    <property type="entry name" value="Biotin_carb_N"/>
    <property type="match status" value="1"/>
</dbReference>
<dbReference type="PROSITE" id="PS00188">
    <property type="entry name" value="BIOTIN"/>
    <property type="match status" value="1"/>
</dbReference>
<dbReference type="CDD" id="cd06850">
    <property type="entry name" value="biotinyl_domain"/>
    <property type="match status" value="1"/>
</dbReference>
<dbReference type="PANTHER" id="PTHR18866">
    <property type="entry name" value="CARBOXYLASE:PYRUVATE/ACETYL-COA/PROPIONYL-COA CARBOXYLASE"/>
    <property type="match status" value="1"/>
</dbReference>
<organism evidence="10 11">
    <name type="scientific">Nocardioides lentus</name>
    <dbReference type="NCBI Taxonomy" id="338077"/>
    <lineage>
        <taxon>Bacteria</taxon>
        <taxon>Bacillati</taxon>
        <taxon>Actinomycetota</taxon>
        <taxon>Actinomycetes</taxon>
        <taxon>Propionibacteriales</taxon>
        <taxon>Nocardioidaceae</taxon>
        <taxon>Nocardioides</taxon>
    </lineage>
</organism>
<evidence type="ECO:0000259" key="8">
    <source>
        <dbReference type="PROSITE" id="PS50975"/>
    </source>
</evidence>
<gene>
    <name evidence="10" type="ORF">GCM10009737_05370</name>
</gene>
<keyword evidence="11" id="KW-1185">Reference proteome</keyword>
<keyword evidence="2" id="KW-0436">Ligase</keyword>
<sequence>MITRLLVANRGEIASRVFRTARRLGVQTVAVCSGADADLGYVAEADFVVRLPGATPAETYLDVDALLTWGEHQGADAVHPGYGFLAEDAGFARAVEAAGLTWVGPPPATIDLMGSKVAAKRHATSVGVPVLSVTDPTEADLPLLVKASAGGGGRGMRVVRDLADLPEALDGAAAEAAAAFGSGEVFVEPYVERGRHVEVQVWADGHGAVQVLGDRDCSVQRRHQKVVEEAPAPDLPDAVRAAMHAAALALTEPLGYRGVGTVELLYDADAERFWFLEMNTRLQVEHPVTEAVTGLDLVELQLVAAEGGTGPVEVPAPSGHAIEVRLYAEEPHHDHRPTTGRLVTFEVPREAGVRVDATYAAGDDVTPYYDGMLAKVVAHGPTRTAAARSLAGVLRRARIHGVATNRDQLVAVLTSEAFLAGAPTTAFLGEHPELSGPSRADRVAASFAATHAVVAEAVERRRDRHGVQHRVPPGWRNVRAAPQVTRWEVVGQEHPHEVAWVPARGGGIEHPSADLTVAGVRRADDGWRVDLTWEGVASWAQVVLDPAALPGHRDVFVDGPLGSVHLREVPRFTDPADAVASGSLTASMPGTVVRLDVAVGDTVTAGQPLLVLEAMKMQHTVSAPADGVVASVAVQQGVQVAAGEVLVVVETDEGPDR</sequence>
<dbReference type="PROSITE" id="PS00867">
    <property type="entry name" value="CPSASE_2"/>
    <property type="match status" value="1"/>
</dbReference>
<dbReference type="InterPro" id="IPR011053">
    <property type="entry name" value="Single_hybrid_motif"/>
</dbReference>
<name>A0ABP5ABT7_9ACTN</name>
<comment type="caution">
    <text evidence="10">The sequence shown here is derived from an EMBL/GenBank/DDBJ whole genome shotgun (WGS) entry which is preliminary data.</text>
</comment>
<dbReference type="InterPro" id="IPR005479">
    <property type="entry name" value="CPAse_ATP-bd"/>
</dbReference>
<dbReference type="Pfam" id="PF02785">
    <property type="entry name" value="Biotin_carb_C"/>
    <property type="match status" value="1"/>
</dbReference>
<dbReference type="Proteomes" id="UP001501612">
    <property type="component" value="Unassembled WGS sequence"/>
</dbReference>
<dbReference type="InterPro" id="IPR001882">
    <property type="entry name" value="Biotin_BS"/>
</dbReference>
<keyword evidence="5" id="KW-0092">Biotin</keyword>
<dbReference type="SUPFAM" id="SSF51246">
    <property type="entry name" value="Rudiment single hybrid motif"/>
    <property type="match status" value="1"/>
</dbReference>
<dbReference type="InterPro" id="IPR005481">
    <property type="entry name" value="BC-like_N"/>
</dbReference>
<feature type="domain" description="ATP-grasp" evidence="8">
    <location>
        <begin position="107"/>
        <end position="306"/>
    </location>
</feature>
<dbReference type="SUPFAM" id="SSF52440">
    <property type="entry name" value="PreATP-grasp domain"/>
    <property type="match status" value="1"/>
</dbReference>
<dbReference type="Gene3D" id="2.40.50.100">
    <property type="match status" value="1"/>
</dbReference>
<comment type="cofactor">
    <cofactor evidence="1">
        <name>biotin</name>
        <dbReference type="ChEBI" id="CHEBI:57586"/>
    </cofactor>
</comment>
<dbReference type="Gene3D" id="3.30.470.20">
    <property type="entry name" value="ATP-grasp fold, B domain"/>
    <property type="match status" value="1"/>
</dbReference>
<dbReference type="InterPro" id="IPR016185">
    <property type="entry name" value="PreATP-grasp_dom_sf"/>
</dbReference>
<protein>
    <submittedName>
        <fullName evidence="10">Biotin carboxylase N-terminal domain-containing protein</fullName>
    </submittedName>
</protein>
<dbReference type="PROSITE" id="PS50975">
    <property type="entry name" value="ATP_GRASP"/>
    <property type="match status" value="1"/>
</dbReference>
<dbReference type="InterPro" id="IPR050856">
    <property type="entry name" value="Biotin_carboxylase_complex"/>
</dbReference>
<keyword evidence="4 6" id="KW-0067">ATP-binding</keyword>
<dbReference type="PANTHER" id="PTHR18866:SF126">
    <property type="entry name" value="BIOTIN CARBOXYLASE"/>
    <property type="match status" value="1"/>
</dbReference>
<evidence type="ECO:0000313" key="11">
    <source>
        <dbReference type="Proteomes" id="UP001501612"/>
    </source>
</evidence>
<keyword evidence="3 6" id="KW-0547">Nucleotide-binding</keyword>
<evidence type="ECO:0000256" key="6">
    <source>
        <dbReference type="PROSITE-ProRule" id="PRU00409"/>
    </source>
</evidence>
<dbReference type="InterPro" id="IPR011054">
    <property type="entry name" value="Rudment_hybrid_motif"/>
</dbReference>
<evidence type="ECO:0000256" key="2">
    <source>
        <dbReference type="ARBA" id="ARBA00022598"/>
    </source>
</evidence>
<evidence type="ECO:0000259" key="7">
    <source>
        <dbReference type="PROSITE" id="PS50968"/>
    </source>
</evidence>